<gene>
    <name evidence="2" type="ORF">CLO192961_LOCUS411276</name>
</gene>
<evidence type="ECO:0000313" key="2">
    <source>
        <dbReference type="EMBL" id="VUC35446.1"/>
    </source>
</evidence>
<reference evidence="2 3" key="1">
    <citation type="submission" date="2019-06" db="EMBL/GenBank/DDBJ databases">
        <authorList>
            <person name="Broberg M."/>
        </authorList>
    </citation>
    <scope>NUCLEOTIDE SEQUENCE [LARGE SCALE GENOMIC DNA]</scope>
</reference>
<protein>
    <submittedName>
        <fullName evidence="2">Uncharacterized protein</fullName>
    </submittedName>
</protein>
<keyword evidence="1" id="KW-0812">Transmembrane</keyword>
<feature type="transmembrane region" description="Helical" evidence="1">
    <location>
        <begin position="21"/>
        <end position="41"/>
    </location>
</feature>
<dbReference type="PANTHER" id="PTHR38790">
    <property type="entry name" value="2EXR DOMAIN-CONTAINING PROTEIN-RELATED"/>
    <property type="match status" value="1"/>
</dbReference>
<dbReference type="EMBL" id="CABFNS010000910">
    <property type="protein sequence ID" value="VUC35446.1"/>
    <property type="molecule type" value="Genomic_DNA"/>
</dbReference>
<evidence type="ECO:0000256" key="1">
    <source>
        <dbReference type="SAM" id="Phobius"/>
    </source>
</evidence>
<dbReference type="Proteomes" id="UP000766486">
    <property type="component" value="Unassembled WGS sequence"/>
</dbReference>
<evidence type="ECO:0000313" key="3">
    <source>
        <dbReference type="Proteomes" id="UP000766486"/>
    </source>
</evidence>
<accession>A0ABY6UZ76</accession>
<sequence>MIQLKKTATFRDIWIERHRNGVALTLARFALVTLVDILFLICRPFLIIIQLICDAFEYVFSRTQQYEHDGSACYGGGSYRRPVEAHSPLNILQPIPGPAPIKIDNGQSNPEQNGHFFSMLPAEVRRYILIHAFGHRTMHMHLTFQSPWALADAEPQSSTAHARLDHFIRHDRPEKWMWYGCVCHRSEPEDDPLSLGRTRSWPVKQRSHFLDGCLKGEGACSKWPGAWPSKCQIGATGWLRTCRQAYMEGMDVLYGTNTMQISSVTLLRGLQDILPSTPLSQLTSLELVLPRSSIALAEVFTGYRSRASEKTILPSLIYLRICMVGIDLNRYSEFERFLNQGDTTAAAMEEAYPRLLKNLDNLVKRIAPASANITISLDNLASYQIAEAHLIKKQGRGITRPQVSEFGGFKHWRQIPIAEDKTLTPQRIEEGEALSQTLGGYWVHIAEEVVDGRISGEFKLLRRQLTPSELRF</sequence>
<name>A0ABY6UZ76_BIOOC</name>
<keyword evidence="1" id="KW-0472">Membrane</keyword>
<organism evidence="2 3">
    <name type="scientific">Bionectria ochroleuca</name>
    <name type="common">Gliocladium roseum</name>
    <dbReference type="NCBI Taxonomy" id="29856"/>
    <lineage>
        <taxon>Eukaryota</taxon>
        <taxon>Fungi</taxon>
        <taxon>Dikarya</taxon>
        <taxon>Ascomycota</taxon>
        <taxon>Pezizomycotina</taxon>
        <taxon>Sordariomycetes</taxon>
        <taxon>Hypocreomycetidae</taxon>
        <taxon>Hypocreales</taxon>
        <taxon>Bionectriaceae</taxon>
        <taxon>Clonostachys</taxon>
    </lineage>
</organism>
<comment type="caution">
    <text evidence="2">The sequence shown here is derived from an EMBL/GenBank/DDBJ whole genome shotgun (WGS) entry which is preliminary data.</text>
</comment>
<dbReference type="PANTHER" id="PTHR38790:SF4">
    <property type="entry name" value="2EXR DOMAIN-CONTAINING PROTEIN"/>
    <property type="match status" value="1"/>
</dbReference>
<proteinExistence type="predicted"/>
<keyword evidence="1" id="KW-1133">Transmembrane helix</keyword>
<keyword evidence="3" id="KW-1185">Reference proteome</keyword>